<dbReference type="Pfam" id="PF25872">
    <property type="entry name" value="HTH_77"/>
    <property type="match status" value="1"/>
</dbReference>
<dbReference type="SUPFAM" id="SSF52540">
    <property type="entry name" value="P-loop containing nucleoside triphosphate hydrolases"/>
    <property type="match status" value="1"/>
</dbReference>
<dbReference type="InterPro" id="IPR036388">
    <property type="entry name" value="WH-like_DNA-bd_sf"/>
</dbReference>
<dbReference type="CDD" id="cd00383">
    <property type="entry name" value="trans_reg_C"/>
    <property type="match status" value="1"/>
</dbReference>
<dbReference type="InterPro" id="IPR011990">
    <property type="entry name" value="TPR-like_helical_dom_sf"/>
</dbReference>
<dbReference type="SUPFAM" id="SSF48452">
    <property type="entry name" value="TPR-like"/>
    <property type="match status" value="2"/>
</dbReference>
<dbReference type="InterPro" id="IPR049052">
    <property type="entry name" value="nSTAND1"/>
</dbReference>
<organism evidence="4 5">
    <name type="scientific">Rhizobium mongolense USDA 1844</name>
    <dbReference type="NCBI Taxonomy" id="1079460"/>
    <lineage>
        <taxon>Bacteria</taxon>
        <taxon>Pseudomonadati</taxon>
        <taxon>Pseudomonadota</taxon>
        <taxon>Alphaproteobacteria</taxon>
        <taxon>Hyphomicrobiales</taxon>
        <taxon>Rhizobiaceae</taxon>
        <taxon>Rhizobium/Agrobacterium group</taxon>
        <taxon>Rhizobium</taxon>
    </lineage>
</organism>
<dbReference type="InterPro" id="IPR058852">
    <property type="entry name" value="HTH_77"/>
</dbReference>
<dbReference type="PROSITE" id="PS51755">
    <property type="entry name" value="OMPR_PHOB"/>
    <property type="match status" value="1"/>
</dbReference>
<dbReference type="PANTHER" id="PTHR47691:SF3">
    <property type="entry name" value="HTH-TYPE TRANSCRIPTIONAL REGULATOR RV0890C-RELATED"/>
    <property type="match status" value="1"/>
</dbReference>
<dbReference type="InterPro" id="IPR003593">
    <property type="entry name" value="AAA+_ATPase"/>
</dbReference>
<dbReference type="GO" id="GO:0006355">
    <property type="term" value="P:regulation of DNA-templated transcription"/>
    <property type="evidence" value="ECO:0007669"/>
    <property type="project" value="InterPro"/>
</dbReference>
<proteinExistence type="predicted"/>
<evidence type="ECO:0000256" key="1">
    <source>
        <dbReference type="ARBA" id="ARBA00023125"/>
    </source>
</evidence>
<dbReference type="Proteomes" id="UP000319824">
    <property type="component" value="Unassembled WGS sequence"/>
</dbReference>
<dbReference type="GO" id="GO:0003677">
    <property type="term" value="F:DNA binding"/>
    <property type="evidence" value="ECO:0007669"/>
    <property type="project" value="UniProtKB-UniRule"/>
</dbReference>
<evidence type="ECO:0000256" key="2">
    <source>
        <dbReference type="PROSITE-ProRule" id="PRU01091"/>
    </source>
</evidence>
<keyword evidence="1 2" id="KW-0238">DNA-binding</keyword>
<dbReference type="SMART" id="SM00862">
    <property type="entry name" value="Trans_reg_C"/>
    <property type="match status" value="1"/>
</dbReference>
<dbReference type="EMBL" id="VISO01000003">
    <property type="protein sequence ID" value="TVZ63652.1"/>
    <property type="molecule type" value="Genomic_DNA"/>
</dbReference>
<comment type="caution">
    <text evidence="4">The sequence shown here is derived from an EMBL/GenBank/DDBJ whole genome shotgun (WGS) entry which is preliminary data.</text>
</comment>
<evidence type="ECO:0000313" key="5">
    <source>
        <dbReference type="Proteomes" id="UP000319824"/>
    </source>
</evidence>
<dbReference type="PRINTS" id="PR00364">
    <property type="entry name" value="DISEASERSIST"/>
</dbReference>
<dbReference type="Pfam" id="PF20703">
    <property type="entry name" value="nSTAND1"/>
    <property type="match status" value="1"/>
</dbReference>
<protein>
    <submittedName>
        <fullName evidence="4">Putative ATPase</fullName>
    </submittedName>
</protein>
<dbReference type="Pfam" id="PF00486">
    <property type="entry name" value="Trans_reg_C"/>
    <property type="match status" value="1"/>
</dbReference>
<accession>A0A559SMS8</accession>
<feature type="domain" description="OmpR/PhoB-type" evidence="3">
    <location>
        <begin position="20"/>
        <end position="118"/>
    </location>
</feature>
<reference evidence="4 5" key="1">
    <citation type="submission" date="2019-06" db="EMBL/GenBank/DDBJ databases">
        <title>Pac Bio to generate improved reference genome sequences for organisms with transposon mutant libraries (support for FEBA project).</title>
        <authorList>
            <person name="Blow M."/>
        </authorList>
    </citation>
    <scope>NUCLEOTIDE SEQUENCE [LARGE SCALE GENOMIC DNA]</scope>
    <source>
        <strain evidence="4 5">USDA 1844</strain>
    </source>
</reference>
<dbReference type="AlphaFoldDB" id="A0A559SMS8"/>
<dbReference type="GO" id="GO:0000160">
    <property type="term" value="P:phosphorelay signal transduction system"/>
    <property type="evidence" value="ECO:0007669"/>
    <property type="project" value="InterPro"/>
</dbReference>
<sequence length="976" mass="106530">MCKASVATQLRSPTGVRDVNAVFKFGPFSLNPVSRKLMRDGRELPIGSRAFDMLVALVNKQGEILSRRELMACAWSGLSVEDSNIRVQMAHLRRKLGCGVNGDRYIASIAGRGYSFVMPVKTQQDVSSAHSHSISDEAVFDDPVIIQREIKIPIASRSDKFLGRASNLEELERAVQERRLITVVGPGGVGKTTLVTALARSLRNFDEIRFVDLSVVTDDALVEAAVASSVNSSVRSSDPLRDAVTWLSKRRSLLIVDNCEHVINGVADAVSFVLKHSLSTHVLATSIEALRVTGEAVYLLRPLGTPPNTGRMTANHALAWPSVELFMSRAVDGGHKGALADEEAAIVAAICRRLDGNPLAIELVASRVGMYGLDGVLELLDNQLTLRWRGDRDATPRHQTVQSLLDWSYVLLSKNTQTVLNRLSVFASEFTIGAATDVVAGSGISDADVSMAISELVDKSMVSSGGVDETTGALKLREIVRTYAAFRLTREPGRHETQRRHALLYLRRMRAREGRSGKNTSLHDFDIGNVRTALEWAFSEGGDAEIGVETCCLLLETFQDLMQFDECRRWCQRALEFLPPKHQNTELHLKLLESLTIATLFGHGGDTGVANLFDVGLPLSRRLKNHRIESHLLAGLGMYHLKQGDFRSGLNVAEAYANKVDHHSSSNDNFVAGWMLGTMYHMLGEQLEAAATYDYSLARATGFSPSRLGYFEQAHLALAKIAQARVTWLRGSPETALQMAESAIEEARSQPAALCLSLLMGITVFLDSGELDRADILTDELAELTATNGNLSGYREAGMAVRGQLLVLRGEAEQSIDLLRGKLRSVSSIGFQSLIFGTLRALAEGLAIAGEHTEAVSAVDTALGLCERAGGTYLLPELLRTKAMILLSSPHSNFNVVHRLLNDGTAIARRTSALGWELRLHLARIKADRSMGLNTTEEGFSKLAEIVRSFQDGSETADLRTANSLLRQRLDTALAS</sequence>
<evidence type="ECO:0000313" key="4">
    <source>
        <dbReference type="EMBL" id="TVZ63652.1"/>
    </source>
</evidence>
<evidence type="ECO:0000259" key="3">
    <source>
        <dbReference type="PROSITE" id="PS51755"/>
    </source>
</evidence>
<name>A0A559SMS8_9HYPH</name>
<feature type="DNA-binding region" description="OmpR/PhoB-type" evidence="2">
    <location>
        <begin position="20"/>
        <end position="118"/>
    </location>
</feature>
<dbReference type="PANTHER" id="PTHR47691">
    <property type="entry name" value="REGULATOR-RELATED"/>
    <property type="match status" value="1"/>
</dbReference>
<dbReference type="SUPFAM" id="SSF46894">
    <property type="entry name" value="C-terminal effector domain of the bipartite response regulators"/>
    <property type="match status" value="1"/>
</dbReference>
<dbReference type="SMART" id="SM00382">
    <property type="entry name" value="AAA"/>
    <property type="match status" value="1"/>
</dbReference>
<dbReference type="Gene3D" id="3.40.50.300">
    <property type="entry name" value="P-loop containing nucleotide triphosphate hydrolases"/>
    <property type="match status" value="1"/>
</dbReference>
<dbReference type="InterPro" id="IPR027417">
    <property type="entry name" value="P-loop_NTPase"/>
</dbReference>
<dbReference type="Gene3D" id="1.10.10.10">
    <property type="entry name" value="Winged helix-like DNA-binding domain superfamily/Winged helix DNA-binding domain"/>
    <property type="match status" value="1"/>
</dbReference>
<dbReference type="Gene3D" id="1.25.40.10">
    <property type="entry name" value="Tetratricopeptide repeat domain"/>
    <property type="match status" value="1"/>
</dbReference>
<dbReference type="InterPro" id="IPR001867">
    <property type="entry name" value="OmpR/PhoB-type_DNA-bd"/>
</dbReference>
<dbReference type="InterPro" id="IPR016032">
    <property type="entry name" value="Sig_transdc_resp-reg_C-effctor"/>
</dbReference>
<gene>
    <name evidence="4" type="ORF">BCL32_3814</name>
</gene>